<evidence type="ECO:0000256" key="1">
    <source>
        <dbReference type="SAM" id="MobiDB-lite"/>
    </source>
</evidence>
<dbReference type="Proteomes" id="UP000271974">
    <property type="component" value="Unassembled WGS sequence"/>
</dbReference>
<proteinExistence type="predicted"/>
<feature type="compositionally biased region" description="Basic and acidic residues" evidence="1">
    <location>
        <begin position="142"/>
        <end position="161"/>
    </location>
</feature>
<evidence type="ECO:0000313" key="2">
    <source>
        <dbReference type="EMBL" id="RUS76172.1"/>
    </source>
</evidence>
<organism evidence="2 3">
    <name type="scientific">Elysia chlorotica</name>
    <name type="common">Eastern emerald elysia</name>
    <name type="synonym">Sea slug</name>
    <dbReference type="NCBI Taxonomy" id="188477"/>
    <lineage>
        <taxon>Eukaryota</taxon>
        <taxon>Metazoa</taxon>
        <taxon>Spiralia</taxon>
        <taxon>Lophotrochozoa</taxon>
        <taxon>Mollusca</taxon>
        <taxon>Gastropoda</taxon>
        <taxon>Heterobranchia</taxon>
        <taxon>Euthyneura</taxon>
        <taxon>Panpulmonata</taxon>
        <taxon>Sacoglossa</taxon>
        <taxon>Placobranchoidea</taxon>
        <taxon>Plakobranchidae</taxon>
        <taxon>Elysia</taxon>
    </lineage>
</organism>
<feature type="region of interest" description="Disordered" evidence="1">
    <location>
        <begin position="120"/>
        <end position="180"/>
    </location>
</feature>
<keyword evidence="3" id="KW-1185">Reference proteome</keyword>
<dbReference type="EMBL" id="RQTK01000683">
    <property type="protein sequence ID" value="RUS76172.1"/>
    <property type="molecule type" value="Genomic_DNA"/>
</dbReference>
<dbReference type="AlphaFoldDB" id="A0A3S1BAR3"/>
<evidence type="ECO:0000313" key="3">
    <source>
        <dbReference type="Proteomes" id="UP000271974"/>
    </source>
</evidence>
<name>A0A3S1BAR3_ELYCH</name>
<feature type="compositionally biased region" description="Acidic residues" evidence="1">
    <location>
        <begin position="127"/>
        <end position="141"/>
    </location>
</feature>
<accession>A0A3S1BAR3</accession>
<reference evidence="2 3" key="1">
    <citation type="submission" date="2019-01" db="EMBL/GenBank/DDBJ databases">
        <title>A draft genome assembly of the solar-powered sea slug Elysia chlorotica.</title>
        <authorList>
            <person name="Cai H."/>
            <person name="Li Q."/>
            <person name="Fang X."/>
            <person name="Li J."/>
            <person name="Curtis N.E."/>
            <person name="Altenburger A."/>
            <person name="Shibata T."/>
            <person name="Feng M."/>
            <person name="Maeda T."/>
            <person name="Schwartz J.A."/>
            <person name="Shigenobu S."/>
            <person name="Lundholm N."/>
            <person name="Nishiyama T."/>
            <person name="Yang H."/>
            <person name="Hasebe M."/>
            <person name="Li S."/>
            <person name="Pierce S.K."/>
            <person name="Wang J."/>
        </authorList>
    </citation>
    <scope>NUCLEOTIDE SEQUENCE [LARGE SCALE GENOMIC DNA]</scope>
    <source>
        <strain evidence="2">EC2010</strain>
        <tissue evidence="2">Whole organism of an adult</tissue>
    </source>
</reference>
<feature type="non-terminal residue" evidence="2">
    <location>
        <position position="1"/>
    </location>
</feature>
<gene>
    <name evidence="2" type="ORF">EGW08_016084</name>
</gene>
<protein>
    <submittedName>
        <fullName evidence="2">Uncharacterized protein</fullName>
    </submittedName>
</protein>
<comment type="caution">
    <text evidence="2">The sequence shown here is derived from an EMBL/GenBank/DDBJ whole genome shotgun (WGS) entry which is preliminary data.</text>
</comment>
<sequence>VGPDGAATAEDHAADEVGDDALHVQRQLHLHGHPLERGLFLHGFDVVDSQTDLWGDRTRCRQCHIMSWTCVHDDDAHHDDEDDEDAVGRRWVQDRVIVTVEDAIKVKLSNHHHGPYLILKQGVEGEREGDDEQEEDDEELAEREQDVGEHDHVDSEPRELLDEQNQVHPRQEHGHRAQVPLPSMAYISVSRGPLALVEADDEQQRRHVDDPLDQVGPAQVVQLGLVDL</sequence>